<dbReference type="Proteomes" id="UP000564644">
    <property type="component" value="Unassembled WGS sequence"/>
</dbReference>
<evidence type="ECO:0000313" key="4">
    <source>
        <dbReference type="EMBL" id="MBB6734337.1"/>
    </source>
</evidence>
<evidence type="ECO:0000256" key="2">
    <source>
        <dbReference type="SAM" id="SignalP"/>
    </source>
</evidence>
<organism evidence="4 5">
    <name type="scientific">Cohnella zeiphila</name>
    <dbReference type="NCBI Taxonomy" id="2761120"/>
    <lineage>
        <taxon>Bacteria</taxon>
        <taxon>Bacillati</taxon>
        <taxon>Bacillota</taxon>
        <taxon>Bacilli</taxon>
        <taxon>Bacillales</taxon>
        <taxon>Paenibacillaceae</taxon>
        <taxon>Cohnella</taxon>
    </lineage>
</organism>
<proteinExistence type="predicted"/>
<feature type="domain" description="SLH" evidence="3">
    <location>
        <begin position="80"/>
        <end position="143"/>
    </location>
</feature>
<keyword evidence="1 2" id="KW-0732">Signal</keyword>
<evidence type="ECO:0000259" key="3">
    <source>
        <dbReference type="PROSITE" id="PS51272"/>
    </source>
</evidence>
<feature type="domain" description="SLH" evidence="3">
    <location>
        <begin position="19"/>
        <end position="79"/>
    </location>
</feature>
<evidence type="ECO:0000313" key="5">
    <source>
        <dbReference type="Proteomes" id="UP000564644"/>
    </source>
</evidence>
<dbReference type="InterPro" id="IPR032812">
    <property type="entry name" value="SbsA_Ig"/>
</dbReference>
<dbReference type="PROSITE" id="PS51272">
    <property type="entry name" value="SLH"/>
    <property type="match status" value="2"/>
</dbReference>
<feature type="chain" id="PRO_5039452865" evidence="2">
    <location>
        <begin position="23"/>
        <end position="1111"/>
    </location>
</feature>
<reference evidence="4 5" key="1">
    <citation type="submission" date="2020-08" db="EMBL/GenBank/DDBJ databases">
        <title>Cohnella phylogeny.</title>
        <authorList>
            <person name="Dunlap C."/>
        </authorList>
    </citation>
    <scope>NUCLEOTIDE SEQUENCE [LARGE SCALE GENOMIC DNA]</scope>
    <source>
        <strain evidence="4 5">CBP 2801</strain>
    </source>
</reference>
<dbReference type="Pfam" id="PF13205">
    <property type="entry name" value="Big_5"/>
    <property type="match status" value="5"/>
</dbReference>
<sequence>MKGLRKVLIAVLLLALCLPAVAASASADSMTTQQKFDFLRDKGIFTGYGDGSAGLNDPMTREQFAAILFRLWSLKEENPAKATYSDVLKSRWSYTNIEAVTKAGLMQGTGNGKFSPLSTVTVEQLATVLVRAYGYEGVGSTQVTGKTSLWARGAVSIALDHQFIPTLPNYTVQASRGLLVEAAYTAYQQMNGGLLSVNTVQPLNNTTLLVTLNQAVSKADTSHFSLKNEQGGTISILQATLSTDGKSITLTTGYETPGIIHTLYIDGDGWRYTAISNPTPPVTPPSVTRPYITSLTNSANGTLQITFQEPVTYASATDPSHYQITAGTLDLKTFSLSADGKTVTIGTAGQKQGVTYQMTVWGVADLAGNVMNTQTNLSFTGIADRTKPTVKSVDNLGNSSLKIVFSERVDSQDATNAKNYRLTGNLKVRRATLDTDGSTVLLYTSQQKDGQSYTLTIRDIADLAGNVMNSRDFTFTGFTDDTKPTVLSVEAEDNSTLQVKFSEKVNPSEATSLANYSIDHGLQATFASLNDAGDTVTLTTTSQQDGVLYRLSIGGISDLAGNEMDYRDDLYFGGIVDRIPPYAVSVRPGVKQVVLTFSERLNAASASNVRNYSIDGGLGAPQSAVYDDARRTVTLTTASQTAGRIYTLTLGQVTDLSGLAVDEDHNELSFVGVDSEYGGTVLLQELNALNRNTVQVTFSRGVTDADVGSAQLAILAGDGSEQSSGWDAYVSRKSGTDSVLTVQFRTDKEPNPNLFEAGKVYIGRVTGVDGLNTDDGANVKKFAGTPAENADPVATQAVSVNNTAVKVTFSEPVRNVAASQFRLLREDGSAIGISSVSVSDPNLVVTEATLYLDDEMQAGRTYRLQFKSGITDAAGWNAIRTKDGSEPYQVVFTGSSSANQAPQVTQASALDRYTLAVQFSEPVQIGNGKGFSLEDVTDQDDIGIRPDQDSVYVMSGDRTKLTIYLDSTKGQRLKSNDQFRLTYDQSRGQVADDQGAKLPTNGGVSFYSSNLTEAAPAIAGVTAKGTQIRIAFSEGIRGYKDQTDFFDIEVNGHDVHPTAGSLQGQTIVLTVPALTAGQIGDLQLSSAGANAIKDYNNLPPDEDQVATFGVQ</sequence>
<keyword evidence="5" id="KW-1185">Reference proteome</keyword>
<name>A0A7X0SQL9_9BACL</name>
<dbReference type="RefSeq" id="WP_185131971.1">
    <property type="nucleotide sequence ID" value="NZ_JACJVO010000032.1"/>
</dbReference>
<dbReference type="Pfam" id="PF00395">
    <property type="entry name" value="SLH"/>
    <property type="match status" value="1"/>
</dbReference>
<comment type="caution">
    <text evidence="4">The sequence shown here is derived from an EMBL/GenBank/DDBJ whole genome shotgun (WGS) entry which is preliminary data.</text>
</comment>
<protein>
    <submittedName>
        <fullName evidence="4">Ig-like domain-containing protein</fullName>
    </submittedName>
</protein>
<feature type="signal peptide" evidence="2">
    <location>
        <begin position="1"/>
        <end position="22"/>
    </location>
</feature>
<dbReference type="InterPro" id="IPR001119">
    <property type="entry name" value="SLH_dom"/>
</dbReference>
<gene>
    <name evidence="4" type="ORF">H7C18_25770</name>
</gene>
<dbReference type="Gene3D" id="2.60.40.1220">
    <property type="match status" value="6"/>
</dbReference>
<dbReference type="EMBL" id="JACJVO010000032">
    <property type="protein sequence ID" value="MBB6734337.1"/>
    <property type="molecule type" value="Genomic_DNA"/>
</dbReference>
<dbReference type="InterPro" id="IPR014755">
    <property type="entry name" value="Cu-Rt/internalin_Ig-like"/>
</dbReference>
<accession>A0A7X0SQL9</accession>
<dbReference type="AlphaFoldDB" id="A0A7X0SQL9"/>
<evidence type="ECO:0000256" key="1">
    <source>
        <dbReference type="ARBA" id="ARBA00022729"/>
    </source>
</evidence>